<feature type="domain" description="ANTAR" evidence="1">
    <location>
        <begin position="143"/>
        <end position="198"/>
    </location>
</feature>
<protein>
    <submittedName>
        <fullName evidence="2">GAF domain protein</fullName>
    </submittedName>
</protein>
<evidence type="ECO:0000313" key="2">
    <source>
        <dbReference type="EMBL" id="TMR06872.1"/>
    </source>
</evidence>
<dbReference type="GO" id="GO:0003723">
    <property type="term" value="F:RNA binding"/>
    <property type="evidence" value="ECO:0007669"/>
    <property type="project" value="InterPro"/>
</dbReference>
<organism evidence="2 3">
    <name type="scientific">Actinomadura soli</name>
    <dbReference type="NCBI Taxonomy" id="2508997"/>
    <lineage>
        <taxon>Bacteria</taxon>
        <taxon>Bacillati</taxon>
        <taxon>Actinomycetota</taxon>
        <taxon>Actinomycetes</taxon>
        <taxon>Streptosporangiales</taxon>
        <taxon>Thermomonosporaceae</taxon>
        <taxon>Actinomadura</taxon>
    </lineage>
</organism>
<comment type="caution">
    <text evidence="2">The sequence shown here is derived from an EMBL/GenBank/DDBJ whole genome shotgun (WGS) entry which is preliminary data.</text>
</comment>
<keyword evidence="3" id="KW-1185">Reference proteome</keyword>
<dbReference type="InterPro" id="IPR029016">
    <property type="entry name" value="GAF-like_dom_sf"/>
</dbReference>
<name>A0A5C4JJZ4_9ACTN</name>
<dbReference type="SMART" id="SM01012">
    <property type="entry name" value="ANTAR"/>
    <property type="match status" value="1"/>
</dbReference>
<reference evidence="2 3" key="1">
    <citation type="submission" date="2019-05" db="EMBL/GenBank/DDBJ databases">
        <title>Draft genome sequence of Actinomadura sp. 14C53.</title>
        <authorList>
            <person name="Saricaoglu S."/>
            <person name="Isik K."/>
        </authorList>
    </citation>
    <scope>NUCLEOTIDE SEQUENCE [LARGE SCALE GENOMIC DNA]</scope>
    <source>
        <strain evidence="2 3">14C53</strain>
    </source>
</reference>
<dbReference type="EMBL" id="VCKW01000008">
    <property type="protein sequence ID" value="TMR06872.1"/>
    <property type="molecule type" value="Genomic_DNA"/>
</dbReference>
<sequence>MPVEVDGAALSVATRPDRRQRAHATDAVAALLEEQQFTLGEGPSIEAGASGGQILIADVSSPAGASRWPMFAPVATAAGARATFAFPLQVGAIRLGTLTLYRARPGSLIGEQVADAVTLCRTAVVVMLTAGQTPPNGAVPDQGAWPLGGPGEGRIEVYQATEMVAVQLGTGLQDAFAALRARAFTDGVPLARLARQVVDRRLRFHCSTLPPSDGAAPDSRCLDHVGLGQLRPGSRLVRAPASCGPAGGT</sequence>
<accession>A0A5C4JJZ4</accession>
<evidence type="ECO:0000313" key="3">
    <source>
        <dbReference type="Proteomes" id="UP000309174"/>
    </source>
</evidence>
<dbReference type="RefSeq" id="WP_138643489.1">
    <property type="nucleotide sequence ID" value="NZ_VCKW01000008.1"/>
</dbReference>
<dbReference type="SUPFAM" id="SSF55781">
    <property type="entry name" value="GAF domain-like"/>
    <property type="match status" value="1"/>
</dbReference>
<dbReference type="OrthoDB" id="7466251at2"/>
<dbReference type="Proteomes" id="UP000309174">
    <property type="component" value="Unassembled WGS sequence"/>
</dbReference>
<dbReference type="AlphaFoldDB" id="A0A5C4JJZ4"/>
<gene>
    <name evidence="2" type="ORF">ETD83_03065</name>
</gene>
<proteinExistence type="predicted"/>
<dbReference type="InterPro" id="IPR005561">
    <property type="entry name" value="ANTAR"/>
</dbReference>
<dbReference type="Gene3D" id="3.30.450.40">
    <property type="match status" value="1"/>
</dbReference>
<evidence type="ECO:0000259" key="1">
    <source>
        <dbReference type="SMART" id="SM01012"/>
    </source>
</evidence>